<name>A0A0L9VK82_PHAAN</name>
<proteinExistence type="predicted"/>
<dbReference type="Proteomes" id="UP000053144">
    <property type="component" value="Chromosome 10"/>
</dbReference>
<accession>A0A0L9VK82</accession>
<evidence type="ECO:0000313" key="1">
    <source>
        <dbReference type="EMBL" id="KOM55403.1"/>
    </source>
</evidence>
<reference evidence="2" key="1">
    <citation type="journal article" date="2015" name="Proc. Natl. Acad. Sci. U.S.A.">
        <title>Genome sequencing of adzuki bean (Vigna angularis) provides insight into high starch and low fat accumulation and domestication.</title>
        <authorList>
            <person name="Yang K."/>
            <person name="Tian Z."/>
            <person name="Chen C."/>
            <person name="Luo L."/>
            <person name="Zhao B."/>
            <person name="Wang Z."/>
            <person name="Yu L."/>
            <person name="Li Y."/>
            <person name="Sun Y."/>
            <person name="Li W."/>
            <person name="Chen Y."/>
            <person name="Li Y."/>
            <person name="Zhang Y."/>
            <person name="Ai D."/>
            <person name="Zhao J."/>
            <person name="Shang C."/>
            <person name="Ma Y."/>
            <person name="Wu B."/>
            <person name="Wang M."/>
            <person name="Gao L."/>
            <person name="Sun D."/>
            <person name="Zhang P."/>
            <person name="Guo F."/>
            <person name="Wang W."/>
            <person name="Li Y."/>
            <person name="Wang J."/>
            <person name="Varshney R.K."/>
            <person name="Wang J."/>
            <person name="Ling H.Q."/>
            <person name="Wan P."/>
        </authorList>
    </citation>
    <scope>NUCLEOTIDE SEQUENCE</scope>
    <source>
        <strain evidence="2">cv. Jingnong 6</strain>
    </source>
</reference>
<organism evidence="1 2">
    <name type="scientific">Phaseolus angularis</name>
    <name type="common">Azuki bean</name>
    <name type="synonym">Vigna angularis</name>
    <dbReference type="NCBI Taxonomy" id="3914"/>
    <lineage>
        <taxon>Eukaryota</taxon>
        <taxon>Viridiplantae</taxon>
        <taxon>Streptophyta</taxon>
        <taxon>Embryophyta</taxon>
        <taxon>Tracheophyta</taxon>
        <taxon>Spermatophyta</taxon>
        <taxon>Magnoliopsida</taxon>
        <taxon>eudicotyledons</taxon>
        <taxon>Gunneridae</taxon>
        <taxon>Pentapetalae</taxon>
        <taxon>rosids</taxon>
        <taxon>fabids</taxon>
        <taxon>Fabales</taxon>
        <taxon>Fabaceae</taxon>
        <taxon>Papilionoideae</taxon>
        <taxon>50 kb inversion clade</taxon>
        <taxon>NPAAA clade</taxon>
        <taxon>indigoferoid/millettioid clade</taxon>
        <taxon>Phaseoleae</taxon>
        <taxon>Vigna</taxon>
    </lineage>
</organism>
<dbReference type="Gramene" id="KOM55403">
    <property type="protein sequence ID" value="KOM55403"/>
    <property type="gene ID" value="LR48_Vigan10g129500"/>
</dbReference>
<protein>
    <submittedName>
        <fullName evidence="1">Uncharacterized protein</fullName>
    </submittedName>
</protein>
<sequence length="240" mass="27197">MIEGPYSSGDEVSTSRPTRGATRSYLGVLALDRISILTPSFDHVSEADQNLIWQDLLIEKEGSPTLKKIHLSKDNPLGALHQLSNIIADAPMIVPWDSTTFRRDSEIPFYLHKQDVEELASGRKEIDIILVQLWIMYMFGVANNMGFNDVYEFIDPHMTHEGNKFDDIQAYITSCFAMGNELYFIPYILGSITTLATMENDLSEVLKQTNRLSICNGSSELSKVAKVDQRLTECKRWLKN</sequence>
<dbReference type="AlphaFoldDB" id="A0A0L9VK82"/>
<dbReference type="EMBL" id="CM003380">
    <property type="protein sequence ID" value="KOM55403.1"/>
    <property type="molecule type" value="Genomic_DNA"/>
</dbReference>
<evidence type="ECO:0000313" key="2">
    <source>
        <dbReference type="Proteomes" id="UP000053144"/>
    </source>
</evidence>
<gene>
    <name evidence="1" type="ORF">LR48_Vigan10g129500</name>
</gene>